<dbReference type="EMBL" id="NBNE01000226">
    <property type="protein sequence ID" value="OWZ21430.1"/>
    <property type="molecule type" value="Genomic_DNA"/>
</dbReference>
<evidence type="ECO:0000256" key="2">
    <source>
        <dbReference type="ARBA" id="ARBA00022448"/>
    </source>
</evidence>
<evidence type="ECO:0000259" key="7">
    <source>
        <dbReference type="PROSITE" id="PS50893"/>
    </source>
</evidence>
<accession>A0A225WX75</accession>
<dbReference type="AlphaFoldDB" id="A0A225WX75"/>
<dbReference type="GO" id="GO:0016020">
    <property type="term" value="C:membrane"/>
    <property type="evidence" value="ECO:0007669"/>
    <property type="project" value="UniProtKB-SubCell"/>
</dbReference>
<dbReference type="OrthoDB" id="77750at2759"/>
<evidence type="ECO:0000313" key="9">
    <source>
        <dbReference type="Proteomes" id="UP000198211"/>
    </source>
</evidence>
<dbReference type="Proteomes" id="UP000198211">
    <property type="component" value="Unassembled WGS sequence"/>
</dbReference>
<dbReference type="PANTHER" id="PTHR19241">
    <property type="entry name" value="ATP-BINDING CASSETTE TRANSPORTER"/>
    <property type="match status" value="1"/>
</dbReference>
<evidence type="ECO:0000256" key="6">
    <source>
        <dbReference type="SAM" id="Phobius"/>
    </source>
</evidence>
<dbReference type="GO" id="GO:0140359">
    <property type="term" value="F:ABC-type transporter activity"/>
    <property type="evidence" value="ECO:0007669"/>
    <property type="project" value="InterPro"/>
</dbReference>
<keyword evidence="3 6" id="KW-0812">Transmembrane</keyword>
<proteinExistence type="predicted"/>
<keyword evidence="9" id="KW-1185">Reference proteome</keyword>
<feature type="transmembrane region" description="Helical" evidence="6">
    <location>
        <begin position="473"/>
        <end position="491"/>
    </location>
</feature>
<dbReference type="GO" id="GO:0005524">
    <property type="term" value="F:ATP binding"/>
    <property type="evidence" value="ECO:0007669"/>
    <property type="project" value="InterPro"/>
</dbReference>
<comment type="subcellular location">
    <subcellularLocation>
        <location evidence="1">Membrane</location>
        <topology evidence="1">Multi-pass membrane protein</topology>
    </subcellularLocation>
</comment>
<dbReference type="FunFam" id="3.40.50.300:FF:000528">
    <property type="entry name" value="ABC transporter G family member 31"/>
    <property type="match status" value="1"/>
</dbReference>
<dbReference type="InterPro" id="IPR027417">
    <property type="entry name" value="P-loop_NTPase"/>
</dbReference>
<evidence type="ECO:0000256" key="4">
    <source>
        <dbReference type="ARBA" id="ARBA00022989"/>
    </source>
</evidence>
<organism evidence="8 9">
    <name type="scientific">Phytophthora megakarya</name>
    <dbReference type="NCBI Taxonomy" id="4795"/>
    <lineage>
        <taxon>Eukaryota</taxon>
        <taxon>Sar</taxon>
        <taxon>Stramenopiles</taxon>
        <taxon>Oomycota</taxon>
        <taxon>Peronosporomycetes</taxon>
        <taxon>Peronosporales</taxon>
        <taxon>Peronosporaceae</taxon>
        <taxon>Phytophthora</taxon>
    </lineage>
</organism>
<gene>
    <name evidence="8" type="ORF">PHMEG_0004029</name>
</gene>
<dbReference type="Gene3D" id="3.40.50.300">
    <property type="entry name" value="P-loop containing nucleotide triphosphate hydrolases"/>
    <property type="match status" value="1"/>
</dbReference>
<dbReference type="Pfam" id="PF00005">
    <property type="entry name" value="ABC_tran"/>
    <property type="match status" value="1"/>
</dbReference>
<evidence type="ECO:0000256" key="5">
    <source>
        <dbReference type="ARBA" id="ARBA00023136"/>
    </source>
</evidence>
<evidence type="ECO:0000256" key="3">
    <source>
        <dbReference type="ARBA" id="ARBA00022692"/>
    </source>
</evidence>
<dbReference type="InterPro" id="IPR013525">
    <property type="entry name" value="ABC2_TM"/>
</dbReference>
<protein>
    <submittedName>
        <fullName evidence="8">ABC transporter</fullName>
    </submittedName>
</protein>
<feature type="transmembrane region" description="Helical" evidence="6">
    <location>
        <begin position="419"/>
        <end position="440"/>
    </location>
</feature>
<evidence type="ECO:0000313" key="8">
    <source>
        <dbReference type="EMBL" id="OWZ21430.1"/>
    </source>
</evidence>
<dbReference type="InterPro" id="IPR003439">
    <property type="entry name" value="ABC_transporter-like_ATP-bd"/>
</dbReference>
<reference evidence="9" key="1">
    <citation type="submission" date="2017-03" db="EMBL/GenBank/DDBJ databases">
        <title>Phytopthora megakarya and P. palmivora, two closely related causual agents of cacao black pod achieved similar genome size and gene model numbers by different mechanisms.</title>
        <authorList>
            <person name="Ali S."/>
            <person name="Shao J."/>
            <person name="Larry D.J."/>
            <person name="Kronmiller B."/>
            <person name="Shen D."/>
            <person name="Strem M.D."/>
            <person name="Melnick R.L."/>
            <person name="Guiltinan M.J."/>
            <person name="Tyler B.M."/>
            <person name="Meinhardt L.W."/>
            <person name="Bailey B.A."/>
        </authorList>
    </citation>
    <scope>NUCLEOTIDE SEQUENCE [LARGE SCALE GENOMIC DNA]</scope>
    <source>
        <strain evidence="9">zdho120</strain>
    </source>
</reference>
<dbReference type="Pfam" id="PF01061">
    <property type="entry name" value="ABC2_membrane"/>
    <property type="match status" value="2"/>
</dbReference>
<name>A0A225WX75_9STRA</name>
<sequence>MEAALGKSLPQVEVRFEDLSITADIAVKNETDTKTELPTLPNEFTKSLRSLGTKKHAVKKHILKNVSGVLKPGTITLVLGQPGSGKSSLLQVLSGCFPKTKTTTVEGVVAYNGYPASELRKNLPQFTSYVSQRDKHYPALSVKETLEFAHACSGGGLSKNDEKHFVNGSDQENEAAINAARAMYQHYPEIVIHQLGLDNCQNTVVGDAMIRGVSGGERKRVTTGEMEFGNKYVIAMDEISTGLDSAATFDIIATQRTVCPNLNVANPVSLVSVLFFLMFGGFVITKDQIPDFLIWIYWINPMAWGVRALAVNQYMDPTFDTCIHDGTDYCTNFGLTMGEYLLQTFEVQTEKRGGETVFFGELGNNSSEMIRYFESIDGVAKLEKNNNPATWMLEVIGAGVGNDNGEMNDFVTVFKENPYVFISTLLFVGIFFPMVGFTGFGTFLTYWLYLSLHSLWHAYFGYFMAYVMPTVDVATIFGVLIISIFLLFSGFNPPGDSIPRLQMDLRH</sequence>
<evidence type="ECO:0000256" key="1">
    <source>
        <dbReference type="ARBA" id="ARBA00004141"/>
    </source>
</evidence>
<dbReference type="STRING" id="4795.A0A225WX75"/>
<feature type="domain" description="ABC transporter" evidence="7">
    <location>
        <begin position="48"/>
        <end position="323"/>
    </location>
</feature>
<dbReference type="GO" id="GO:0016887">
    <property type="term" value="F:ATP hydrolysis activity"/>
    <property type="evidence" value="ECO:0007669"/>
    <property type="project" value="InterPro"/>
</dbReference>
<comment type="caution">
    <text evidence="8">The sequence shown here is derived from an EMBL/GenBank/DDBJ whole genome shotgun (WGS) entry which is preliminary data.</text>
</comment>
<feature type="transmembrane region" description="Helical" evidence="6">
    <location>
        <begin position="264"/>
        <end position="285"/>
    </location>
</feature>
<dbReference type="PROSITE" id="PS50893">
    <property type="entry name" value="ABC_TRANSPORTER_2"/>
    <property type="match status" value="1"/>
</dbReference>
<dbReference type="SUPFAM" id="SSF52540">
    <property type="entry name" value="P-loop containing nucleoside triphosphate hydrolases"/>
    <property type="match status" value="1"/>
</dbReference>
<feature type="transmembrane region" description="Helical" evidence="6">
    <location>
        <begin position="292"/>
        <end position="310"/>
    </location>
</feature>
<keyword evidence="2" id="KW-0813">Transport</keyword>
<keyword evidence="5 6" id="KW-0472">Membrane</keyword>
<keyword evidence="4 6" id="KW-1133">Transmembrane helix</keyword>